<dbReference type="EC" id="2.7.13.3" evidence="2"/>
<dbReference type="Proteomes" id="UP000315439">
    <property type="component" value="Unassembled WGS sequence"/>
</dbReference>
<dbReference type="PROSITE" id="PS50110">
    <property type="entry name" value="RESPONSE_REGULATORY"/>
    <property type="match status" value="1"/>
</dbReference>
<keyword evidence="13" id="KW-1185">Reference proteome</keyword>
<evidence type="ECO:0000256" key="7">
    <source>
        <dbReference type="ARBA" id="ARBA00023163"/>
    </source>
</evidence>
<evidence type="ECO:0000256" key="8">
    <source>
        <dbReference type="PROSITE-ProRule" id="PRU00169"/>
    </source>
</evidence>
<dbReference type="InterPro" id="IPR013783">
    <property type="entry name" value="Ig-like_fold"/>
</dbReference>
<keyword evidence="7" id="KW-0804">Transcription</keyword>
<evidence type="ECO:0000259" key="9">
    <source>
        <dbReference type="PROSITE" id="PS01124"/>
    </source>
</evidence>
<evidence type="ECO:0000256" key="5">
    <source>
        <dbReference type="ARBA" id="ARBA00022777"/>
    </source>
</evidence>
<dbReference type="SMART" id="SM00448">
    <property type="entry name" value="REC"/>
    <property type="match status" value="1"/>
</dbReference>
<dbReference type="SUPFAM" id="SSF63829">
    <property type="entry name" value="Calcium-dependent phosphotriesterase"/>
    <property type="match status" value="2"/>
</dbReference>
<dbReference type="InterPro" id="IPR003594">
    <property type="entry name" value="HATPase_dom"/>
</dbReference>
<sequence>MSWWKKKEMFWYKLVQTKLTFCLLLVCSFSFDAYSLHTKAHHSGKVSLKFNRLSSDDGLSDNRIISIIQDKTGFLWVGTADGLNRYDGYSFKQFRHNPDKADGLSGAVIYDIVEDKQGMLWIATNLGLNRFSPETEQFKVYLHDKNNPNSLSHDKVTSIHEDKFGMLWIGTEGGGINWLNPVTDEIKSYRHQPRNPESLASDIVYDIIEDPQGFLWIGTSESGLSRLDPESGKFTYYPRPTEDAITKLVRDEEGIIWVGTTSTGLHQFNPKSGEFSNELTRDVPNYFIKSLFIDNHKNILYGTLGGGMTYLSHQTREVFRYQYDESDQKSLNNNIVRAIYQDRQGVIWVGTEAGLNRIVPSGEKFNHFRKNINESNSLSSNFVRSIYEDQNGTVWVGTFDGLNRYDPEQGIFHHYFSDVEPQDSVGANSISTISEDSNGDLWFGNYRHGLSRYDRQADRFEHYRNDKNNPNSLSDDGVMVLYKDLQGDLWVGTTSGVNKILDRQQGFKRNFEGAPALASNSVFDILQDRRGNFWFGTQDGGLIRFDPRLKKSESYRYDKNTPGSLSANRVIVIHQDKKSRIWVGTHGGGLNLFDEKEKKFTQYRETDGLPSNVISGILEDEEGNLWISTNRGISRFNPELVSFKNFTEEDGLQGNEFFQGAYFKSRSGEMFFGGSNGFNRFFPQQVISNERAPSLAFTDFRIFNQSVPVINQEVIEAAEGVSAGNGRDNANHDSEGQRVILTKAIHATQQITLTHEEKLFSVEFAALHFISPGRNQYAYKLEGWDQDWIYTNYKNRNAVYTNIPAGDYTLRVKAANKSGIWNEQGISLDIKILPPWWFYEEMKLAYMVLGILLLTFVFYRLTILPNKRAAALEIQIKSRTDEIKQKSDYIHQLHQLNLQFSQNISHSLKTPLNLILGPIDRLLEQKVVSRAELHRVKRNALRLQKDVDSLVSFSLSLDADLSGKVVCDVTTIAQELVEDFERVFISKKLKLSVNIEHGLEILAEPEAFERVLINLLENAIKYTPADGEVSVKVRHLGNKVLLEVSDSGIGIPEKSQQLIFERGVRLDAALDQQGTGVGLALVKEIVQRNDGGIAVSSKVNEGSKFVVLLPKPEAEYVALDGIKGAMSANTKNQVSTITKLTESLDKMNWSFHDLKNGKLEKNKANDGQPKLLIVEDDRDMSAFILESFSKSYSCFQAYNGQDGLSLARELLPDLIISDVMMPKMSGQKMLKELKADPRISHIPVILVTAAGDQQAQDKAIAAGAIHYFNKPFNEYDIEKAVNEALDIQSFAKAKVEQYLIENKAISQSEFPFFEQKDIKLMNEFGELIQSDYKDPKFTNPVADLASRVYMEQRRVRRKLDSFLSHTPALVLRRLRLEKGRLLIEQGLKSGVVFQNIGFSSQEYFIRCFKSEYGQSPSQYYKEYRKNTVTTEIDSSDTNVVG</sequence>
<proteinExistence type="predicted"/>
<dbReference type="PRINTS" id="PR00344">
    <property type="entry name" value="BCTRLSENSOR"/>
</dbReference>
<feature type="domain" description="Response regulatory" evidence="11">
    <location>
        <begin position="1170"/>
        <end position="1285"/>
    </location>
</feature>
<protein>
    <recommendedName>
        <fullName evidence="2">histidine kinase</fullName>
        <ecNumber evidence="2">2.7.13.3</ecNumber>
    </recommendedName>
</protein>
<dbReference type="OrthoDB" id="176203at2"/>
<feature type="modified residue" description="4-aspartylphosphate" evidence="8">
    <location>
        <position position="1218"/>
    </location>
</feature>
<dbReference type="Pfam" id="PF00512">
    <property type="entry name" value="HisKA"/>
    <property type="match status" value="1"/>
</dbReference>
<dbReference type="InterPro" id="IPR001789">
    <property type="entry name" value="Sig_transdc_resp-reg_receiver"/>
</dbReference>
<keyword evidence="6" id="KW-0805">Transcription regulation</keyword>
<dbReference type="PROSITE" id="PS01124">
    <property type="entry name" value="HTH_ARAC_FAMILY_2"/>
    <property type="match status" value="1"/>
</dbReference>
<dbReference type="SMART" id="SM00342">
    <property type="entry name" value="HTH_ARAC"/>
    <property type="match status" value="1"/>
</dbReference>
<comment type="caution">
    <text evidence="12">The sequence shown here is derived from an EMBL/GenBank/DDBJ whole genome shotgun (WGS) entry which is preliminary data.</text>
</comment>
<evidence type="ECO:0000256" key="1">
    <source>
        <dbReference type="ARBA" id="ARBA00000085"/>
    </source>
</evidence>
<dbReference type="Pfam" id="PF02518">
    <property type="entry name" value="HATPase_c"/>
    <property type="match status" value="1"/>
</dbReference>
<dbReference type="InterPro" id="IPR018060">
    <property type="entry name" value="HTH_AraC"/>
</dbReference>
<accession>A0A545UIQ6</accession>
<dbReference type="InterPro" id="IPR036097">
    <property type="entry name" value="HisK_dim/P_sf"/>
</dbReference>
<evidence type="ECO:0000313" key="13">
    <source>
        <dbReference type="Proteomes" id="UP000315439"/>
    </source>
</evidence>
<keyword evidence="4" id="KW-0808">Transferase</keyword>
<dbReference type="EMBL" id="VIKS01000001">
    <property type="protein sequence ID" value="TQV89345.1"/>
    <property type="molecule type" value="Genomic_DNA"/>
</dbReference>
<dbReference type="InterPro" id="IPR005467">
    <property type="entry name" value="His_kinase_dom"/>
</dbReference>
<dbReference type="InterPro" id="IPR004358">
    <property type="entry name" value="Sig_transdc_His_kin-like_C"/>
</dbReference>
<dbReference type="CDD" id="cd00082">
    <property type="entry name" value="HisKA"/>
    <property type="match status" value="1"/>
</dbReference>
<dbReference type="InterPro" id="IPR036890">
    <property type="entry name" value="HATPase_C_sf"/>
</dbReference>
<keyword evidence="3 8" id="KW-0597">Phosphoprotein</keyword>
<feature type="domain" description="HTH araC/xylS-type" evidence="9">
    <location>
        <begin position="1322"/>
        <end position="1422"/>
    </location>
</feature>
<dbReference type="PANTHER" id="PTHR43547">
    <property type="entry name" value="TWO-COMPONENT HISTIDINE KINASE"/>
    <property type="match status" value="1"/>
</dbReference>
<dbReference type="Pfam" id="PF07494">
    <property type="entry name" value="Reg_prop"/>
    <property type="match status" value="10"/>
</dbReference>
<dbReference type="SUPFAM" id="SSF52172">
    <property type="entry name" value="CheY-like"/>
    <property type="match status" value="1"/>
</dbReference>
<comment type="catalytic activity">
    <reaction evidence="1">
        <text>ATP + protein L-histidine = ADP + protein N-phospho-L-histidine.</text>
        <dbReference type="EC" id="2.7.13.3"/>
    </reaction>
</comment>
<reference evidence="12 13" key="1">
    <citation type="submission" date="2019-07" db="EMBL/GenBank/DDBJ databases">
        <title>Draft genome for Aliikangiella sp. M105.</title>
        <authorList>
            <person name="Wang G."/>
        </authorList>
    </citation>
    <scope>NUCLEOTIDE SEQUENCE [LARGE SCALE GENOMIC DNA]</scope>
    <source>
        <strain evidence="12 13">M105</strain>
    </source>
</reference>
<dbReference type="FunFam" id="3.30.565.10:FF:000006">
    <property type="entry name" value="Sensor histidine kinase WalK"/>
    <property type="match status" value="1"/>
</dbReference>
<organism evidence="12 13">
    <name type="scientific">Aliikangiella coralliicola</name>
    <dbReference type="NCBI Taxonomy" id="2592383"/>
    <lineage>
        <taxon>Bacteria</taxon>
        <taxon>Pseudomonadati</taxon>
        <taxon>Pseudomonadota</taxon>
        <taxon>Gammaproteobacteria</taxon>
        <taxon>Oceanospirillales</taxon>
        <taxon>Pleioneaceae</taxon>
        <taxon>Aliikangiella</taxon>
    </lineage>
</organism>
<evidence type="ECO:0000259" key="10">
    <source>
        <dbReference type="PROSITE" id="PS50109"/>
    </source>
</evidence>
<dbReference type="GO" id="GO:0043565">
    <property type="term" value="F:sequence-specific DNA binding"/>
    <property type="evidence" value="ECO:0007669"/>
    <property type="project" value="InterPro"/>
</dbReference>
<dbReference type="SMART" id="SM00387">
    <property type="entry name" value="HATPase_c"/>
    <property type="match status" value="1"/>
</dbReference>
<name>A0A545UIQ6_9GAMM</name>
<dbReference type="Gene3D" id="2.60.40.10">
    <property type="entry name" value="Immunoglobulins"/>
    <property type="match status" value="1"/>
</dbReference>
<dbReference type="SUPFAM" id="SSF55874">
    <property type="entry name" value="ATPase domain of HSP90 chaperone/DNA topoisomerase II/histidine kinase"/>
    <property type="match status" value="1"/>
</dbReference>
<dbReference type="RefSeq" id="WP_142891409.1">
    <property type="nucleotide sequence ID" value="NZ_ML660160.1"/>
</dbReference>
<evidence type="ECO:0000313" key="12">
    <source>
        <dbReference type="EMBL" id="TQV89345.1"/>
    </source>
</evidence>
<dbReference type="InterPro" id="IPR011047">
    <property type="entry name" value="Quinoprotein_ADH-like_sf"/>
</dbReference>
<dbReference type="InterPro" id="IPR003661">
    <property type="entry name" value="HisK_dim/P_dom"/>
</dbReference>
<dbReference type="InterPro" id="IPR009057">
    <property type="entry name" value="Homeodomain-like_sf"/>
</dbReference>
<feature type="domain" description="Histidine kinase" evidence="10">
    <location>
        <begin position="903"/>
        <end position="1113"/>
    </location>
</feature>
<dbReference type="Gene3D" id="3.40.50.2300">
    <property type="match status" value="1"/>
</dbReference>
<evidence type="ECO:0000256" key="2">
    <source>
        <dbReference type="ARBA" id="ARBA00012438"/>
    </source>
</evidence>
<evidence type="ECO:0000256" key="3">
    <source>
        <dbReference type="ARBA" id="ARBA00022553"/>
    </source>
</evidence>
<dbReference type="GO" id="GO:0003700">
    <property type="term" value="F:DNA-binding transcription factor activity"/>
    <property type="evidence" value="ECO:0007669"/>
    <property type="project" value="InterPro"/>
</dbReference>
<dbReference type="CDD" id="cd00075">
    <property type="entry name" value="HATPase"/>
    <property type="match status" value="1"/>
</dbReference>
<dbReference type="Gene3D" id="3.30.565.10">
    <property type="entry name" value="Histidine kinase-like ATPase, C-terminal domain"/>
    <property type="match status" value="1"/>
</dbReference>
<dbReference type="Pfam" id="PF00072">
    <property type="entry name" value="Response_reg"/>
    <property type="match status" value="1"/>
</dbReference>
<dbReference type="InterPro" id="IPR011006">
    <property type="entry name" value="CheY-like_superfamily"/>
</dbReference>
<dbReference type="SUPFAM" id="SSF50998">
    <property type="entry name" value="Quinoprotein alcohol dehydrogenase-like"/>
    <property type="match status" value="1"/>
</dbReference>
<dbReference type="GO" id="GO:0005886">
    <property type="term" value="C:plasma membrane"/>
    <property type="evidence" value="ECO:0007669"/>
    <property type="project" value="UniProtKB-ARBA"/>
</dbReference>
<dbReference type="InterPro" id="IPR011110">
    <property type="entry name" value="Reg_prop"/>
</dbReference>
<evidence type="ECO:0000256" key="6">
    <source>
        <dbReference type="ARBA" id="ARBA00023015"/>
    </source>
</evidence>
<dbReference type="SUPFAM" id="SSF47384">
    <property type="entry name" value="Homodimeric domain of signal transducing histidine kinase"/>
    <property type="match status" value="1"/>
</dbReference>
<evidence type="ECO:0000259" key="11">
    <source>
        <dbReference type="PROSITE" id="PS50110"/>
    </source>
</evidence>
<dbReference type="PANTHER" id="PTHR43547:SF2">
    <property type="entry name" value="HYBRID SIGNAL TRANSDUCTION HISTIDINE KINASE C"/>
    <property type="match status" value="1"/>
</dbReference>
<evidence type="ECO:0000256" key="4">
    <source>
        <dbReference type="ARBA" id="ARBA00022679"/>
    </source>
</evidence>
<dbReference type="Pfam" id="PF12833">
    <property type="entry name" value="HTH_18"/>
    <property type="match status" value="1"/>
</dbReference>
<dbReference type="Pfam" id="PF07495">
    <property type="entry name" value="Y_Y_Y"/>
    <property type="match status" value="1"/>
</dbReference>
<dbReference type="Gene3D" id="1.10.287.130">
    <property type="match status" value="1"/>
</dbReference>
<dbReference type="GO" id="GO:0000155">
    <property type="term" value="F:phosphorelay sensor kinase activity"/>
    <property type="evidence" value="ECO:0007669"/>
    <property type="project" value="InterPro"/>
</dbReference>
<gene>
    <name evidence="12" type="ORF">FLL46_00225</name>
</gene>
<dbReference type="PROSITE" id="PS50109">
    <property type="entry name" value="HIS_KIN"/>
    <property type="match status" value="1"/>
</dbReference>
<dbReference type="Gene3D" id="2.130.10.10">
    <property type="entry name" value="YVTN repeat-like/Quinoprotein amine dehydrogenase"/>
    <property type="match status" value="4"/>
</dbReference>
<keyword evidence="5" id="KW-0418">Kinase</keyword>
<dbReference type="Gene3D" id="1.10.10.60">
    <property type="entry name" value="Homeodomain-like"/>
    <property type="match status" value="1"/>
</dbReference>
<dbReference type="SUPFAM" id="SSF46689">
    <property type="entry name" value="Homeodomain-like"/>
    <property type="match status" value="1"/>
</dbReference>
<dbReference type="InterPro" id="IPR011123">
    <property type="entry name" value="Y_Y_Y"/>
</dbReference>
<dbReference type="InterPro" id="IPR015943">
    <property type="entry name" value="WD40/YVTN_repeat-like_dom_sf"/>
</dbReference>